<organism evidence="1 2">
    <name type="scientific">Melipona bicolor</name>
    <dbReference type="NCBI Taxonomy" id="60889"/>
    <lineage>
        <taxon>Eukaryota</taxon>
        <taxon>Metazoa</taxon>
        <taxon>Ecdysozoa</taxon>
        <taxon>Arthropoda</taxon>
        <taxon>Hexapoda</taxon>
        <taxon>Insecta</taxon>
        <taxon>Pterygota</taxon>
        <taxon>Neoptera</taxon>
        <taxon>Endopterygota</taxon>
        <taxon>Hymenoptera</taxon>
        <taxon>Apocrita</taxon>
        <taxon>Aculeata</taxon>
        <taxon>Apoidea</taxon>
        <taxon>Anthophila</taxon>
        <taxon>Apidae</taxon>
        <taxon>Melipona</taxon>
    </lineage>
</organism>
<dbReference type="AlphaFoldDB" id="A0AA40KSX3"/>
<name>A0AA40KSX3_9HYME</name>
<sequence>MDSIRVLATRYSSINHQRALALDIVVRLLVRFHVAGVWRQCVHYFQDDGAHGVLQQHEDAVHWDHGKTKTPRALNWPRHSVVVLLLLLRLRRIPSPFSSGIDEFLGVDDGSPDEYRAVETLRDSRVTLAQALKIPGSKSEPTFTTFNRDNSRLVVTSRLRELSL</sequence>
<comment type="caution">
    <text evidence="1">The sequence shown here is derived from an EMBL/GenBank/DDBJ whole genome shotgun (WGS) entry which is preliminary data.</text>
</comment>
<accession>A0AA40KSX3</accession>
<gene>
    <name evidence="1" type="ORF">K0M31_017901</name>
</gene>
<proteinExistence type="predicted"/>
<evidence type="ECO:0000313" key="2">
    <source>
        <dbReference type="Proteomes" id="UP001177670"/>
    </source>
</evidence>
<evidence type="ECO:0000313" key="1">
    <source>
        <dbReference type="EMBL" id="KAK1131609.1"/>
    </source>
</evidence>
<keyword evidence="2" id="KW-1185">Reference proteome</keyword>
<protein>
    <submittedName>
        <fullName evidence="1">Uncharacterized protein</fullName>
    </submittedName>
</protein>
<reference evidence="1" key="1">
    <citation type="submission" date="2021-10" db="EMBL/GenBank/DDBJ databases">
        <title>Melipona bicolor Genome sequencing and assembly.</title>
        <authorList>
            <person name="Araujo N.S."/>
            <person name="Arias M.C."/>
        </authorList>
    </citation>
    <scope>NUCLEOTIDE SEQUENCE</scope>
    <source>
        <strain evidence="1">USP_2M_L1-L4_2017</strain>
        <tissue evidence="1">Whole body</tissue>
    </source>
</reference>
<dbReference type="Proteomes" id="UP001177670">
    <property type="component" value="Unassembled WGS sequence"/>
</dbReference>
<dbReference type="EMBL" id="JAHYIQ010000006">
    <property type="protein sequence ID" value="KAK1131609.1"/>
    <property type="molecule type" value="Genomic_DNA"/>
</dbReference>